<evidence type="ECO:0000313" key="3">
    <source>
        <dbReference type="EMBL" id="XBC51459.1"/>
    </source>
</evidence>
<organism evidence="3">
    <name type="scientific">Dolosigranulum savutiense</name>
    <dbReference type="NCBI Taxonomy" id="3110288"/>
    <lineage>
        <taxon>Bacteria</taxon>
        <taxon>Bacillati</taxon>
        <taxon>Bacillota</taxon>
        <taxon>Bacilli</taxon>
        <taxon>Lactobacillales</taxon>
        <taxon>Carnobacteriaceae</taxon>
        <taxon>Dolosigranulum</taxon>
    </lineage>
</organism>
<evidence type="ECO:0000313" key="2">
    <source>
        <dbReference type="EMBL" id="XBC47037.1"/>
    </source>
</evidence>
<sequence length="49" mass="6050">MKQQTCRQEQQRKNVQKNQHNQTEEERALRLLKQQITDNIDIFIILRDK</sequence>
<evidence type="ECO:0000256" key="1">
    <source>
        <dbReference type="SAM" id="MobiDB-lite"/>
    </source>
</evidence>
<protein>
    <submittedName>
        <fullName evidence="3">Uncharacterized protein</fullName>
    </submittedName>
</protein>
<dbReference type="RefSeq" id="WP_347297230.1">
    <property type="nucleotide sequence ID" value="NZ_CP142434.1"/>
</dbReference>
<dbReference type="EMBL" id="CP142436">
    <property type="protein sequence ID" value="XBC51459.1"/>
    <property type="molecule type" value="Genomic_DNA"/>
</dbReference>
<accession>A0AB74U5G2</accession>
<dbReference type="AlphaFoldDB" id="A0AB74U5G2"/>
<feature type="region of interest" description="Disordered" evidence="1">
    <location>
        <begin position="1"/>
        <end position="25"/>
    </location>
</feature>
<gene>
    <name evidence="3" type="ORF">VUQ07_09615</name>
    <name evidence="2" type="ORF">VUQ09_05450</name>
</gene>
<name>A0AB74U5G2_9LACT</name>
<reference evidence="3" key="1">
    <citation type="submission" date="2023-12" db="EMBL/GenBank/DDBJ databases">
        <title>Dolosigranulum savutii sp. nov. isolated from human upper respiratory samples collected in Botswana.</title>
        <authorList>
            <person name="Kelly M.S."/>
        </authorList>
    </citation>
    <scope>NUCLEOTIDE SEQUENCE</scope>
    <source>
        <strain evidence="3">MSK211</strain>
        <strain evidence="2">MSK312</strain>
    </source>
</reference>
<dbReference type="EMBL" id="CP142434">
    <property type="protein sequence ID" value="XBC47037.1"/>
    <property type="molecule type" value="Genomic_DNA"/>
</dbReference>
<proteinExistence type="predicted"/>